<gene>
    <name evidence="3" type="ORF">ACFSR5_14525</name>
</gene>
<dbReference type="PANTHER" id="PTHR34406:SF1">
    <property type="entry name" value="PROTEIN YCEI"/>
    <property type="match status" value="1"/>
</dbReference>
<dbReference type="InterPro" id="IPR036761">
    <property type="entry name" value="TTHA0802/YceI-like_sf"/>
</dbReference>
<dbReference type="RefSeq" id="WP_380905055.1">
    <property type="nucleotide sequence ID" value="NZ_JBHUEG010000005.1"/>
</dbReference>
<dbReference type="Gene3D" id="2.40.128.110">
    <property type="entry name" value="Lipid/polyisoprenoid-binding, YceI-like"/>
    <property type="match status" value="1"/>
</dbReference>
<keyword evidence="4" id="KW-1185">Reference proteome</keyword>
<evidence type="ECO:0000259" key="2">
    <source>
        <dbReference type="SMART" id="SM00867"/>
    </source>
</evidence>
<reference evidence="4" key="1">
    <citation type="journal article" date="2019" name="Int. J. Syst. Evol. Microbiol.">
        <title>The Global Catalogue of Microorganisms (GCM) 10K type strain sequencing project: providing services to taxonomists for standard genome sequencing and annotation.</title>
        <authorList>
            <consortium name="The Broad Institute Genomics Platform"/>
            <consortium name="The Broad Institute Genome Sequencing Center for Infectious Disease"/>
            <person name="Wu L."/>
            <person name="Ma J."/>
        </authorList>
    </citation>
    <scope>NUCLEOTIDE SEQUENCE [LARGE SCALE GENOMIC DNA]</scope>
    <source>
        <strain evidence="4">KCTC 42662</strain>
    </source>
</reference>
<dbReference type="EMBL" id="JBHULR010000006">
    <property type="protein sequence ID" value="MFD2548864.1"/>
    <property type="molecule type" value="Genomic_DNA"/>
</dbReference>
<dbReference type="Proteomes" id="UP001597545">
    <property type="component" value="Unassembled WGS sequence"/>
</dbReference>
<name>A0ABW5KIR1_9SPHI</name>
<feature type="domain" description="Lipid/polyisoprenoid-binding YceI-like" evidence="2">
    <location>
        <begin position="23"/>
        <end position="188"/>
    </location>
</feature>
<feature type="signal peptide" evidence="1">
    <location>
        <begin position="1"/>
        <end position="23"/>
    </location>
</feature>
<organism evidence="3 4">
    <name type="scientific">Sphingobacterium suaedae</name>
    <dbReference type="NCBI Taxonomy" id="1686402"/>
    <lineage>
        <taxon>Bacteria</taxon>
        <taxon>Pseudomonadati</taxon>
        <taxon>Bacteroidota</taxon>
        <taxon>Sphingobacteriia</taxon>
        <taxon>Sphingobacteriales</taxon>
        <taxon>Sphingobacteriaceae</taxon>
        <taxon>Sphingobacterium</taxon>
    </lineage>
</organism>
<evidence type="ECO:0000313" key="3">
    <source>
        <dbReference type="EMBL" id="MFD2548864.1"/>
    </source>
</evidence>
<dbReference type="PANTHER" id="PTHR34406">
    <property type="entry name" value="PROTEIN YCEI"/>
    <property type="match status" value="1"/>
</dbReference>
<evidence type="ECO:0000256" key="1">
    <source>
        <dbReference type="SAM" id="SignalP"/>
    </source>
</evidence>
<dbReference type="SMART" id="SM00867">
    <property type="entry name" value="YceI"/>
    <property type="match status" value="1"/>
</dbReference>
<evidence type="ECO:0000313" key="4">
    <source>
        <dbReference type="Proteomes" id="UP001597545"/>
    </source>
</evidence>
<proteinExistence type="predicted"/>
<feature type="chain" id="PRO_5047423479" evidence="1">
    <location>
        <begin position="24"/>
        <end position="189"/>
    </location>
</feature>
<comment type="caution">
    <text evidence="3">The sequence shown here is derived from an EMBL/GenBank/DDBJ whole genome shotgun (WGS) entry which is preliminary data.</text>
</comment>
<accession>A0ABW5KIR1</accession>
<keyword evidence="1" id="KW-0732">Signal</keyword>
<dbReference type="InterPro" id="IPR007372">
    <property type="entry name" value="Lipid/polyisoprenoid-bd_YceI"/>
</dbReference>
<sequence>MKRILLLLAFVGALSMTFAQKSAYTIDTQGSSLKWEAKKVIGGHVGTIQLQSGQVQTQNGQITGGSFQIDMNSLVCTDAPKLTGHLKNEDFFDVPNHPTATFVITKVDNSKPSPVITGNLTIKNITKSISFPAKVIASTNDMFEAEAKGIKVNRLDYDIKYRSASFFSDLGNRAIADDFTLDVHLKAKK</sequence>
<dbReference type="Pfam" id="PF04264">
    <property type="entry name" value="YceI"/>
    <property type="match status" value="1"/>
</dbReference>
<dbReference type="SUPFAM" id="SSF101874">
    <property type="entry name" value="YceI-like"/>
    <property type="match status" value="1"/>
</dbReference>
<protein>
    <submittedName>
        <fullName evidence="3">YceI family protein</fullName>
    </submittedName>
</protein>